<dbReference type="PANTHER" id="PTHR22768">
    <property type="entry name" value="DNA REPLICATION COMPLEX GINS PROTEIN PSF3"/>
    <property type="match status" value="1"/>
</dbReference>
<dbReference type="AlphaFoldDB" id="A0A4Q9LB25"/>
<dbReference type="SUPFAM" id="SSF160059">
    <property type="entry name" value="PriA/YqbF domain"/>
    <property type="match status" value="1"/>
</dbReference>
<dbReference type="VEuPathDB" id="MicrosporidiaDB:CWI39_0173p0010"/>
<proteinExistence type="inferred from homology"/>
<keyword evidence="1" id="KW-0539">Nucleus</keyword>
<dbReference type="STRING" id="148818.A0A4Q9LB25"/>
<dbReference type="GO" id="GO:1902975">
    <property type="term" value="P:mitotic DNA replication initiation"/>
    <property type="evidence" value="ECO:0007669"/>
    <property type="project" value="TreeGrafter"/>
</dbReference>
<evidence type="ECO:0000313" key="2">
    <source>
        <dbReference type="EMBL" id="TBU04040.1"/>
    </source>
</evidence>
<sequence length="160" mass="19371">MEFYDLNLILAEETKVTVKFNHDVDFFGFYFAENLSYIPKNHSVKVPFFMVDFLLENEHCILVDDFVEENTKNNLMAKPSLVNLSENYFNFYYFGIIISKYLNIKDFLFEVFCERTSDFCNELFTDKLTDDNYLLMDINEKRIMFFSAFILEKYRRFLRL</sequence>
<comment type="function">
    <text evidence="1">The GINS complex plays an essential role in the initiation of DNA replication.</text>
</comment>
<dbReference type="Gene3D" id="1.20.58.2050">
    <property type="match status" value="1"/>
</dbReference>
<dbReference type="PANTHER" id="PTHR22768:SF0">
    <property type="entry name" value="DNA REPLICATION COMPLEX GINS PROTEIN PSF3"/>
    <property type="match status" value="1"/>
</dbReference>
<gene>
    <name evidence="2" type="ORF">CWI36_0820p0010</name>
</gene>
<evidence type="ECO:0000256" key="1">
    <source>
        <dbReference type="RuleBase" id="RU367161"/>
    </source>
</evidence>
<comment type="caution">
    <text evidence="2">The sequence shown here is derived from an EMBL/GenBank/DDBJ whole genome shotgun (WGS) entry which is preliminary data.</text>
</comment>
<reference evidence="2 3" key="1">
    <citation type="submission" date="2017-12" db="EMBL/GenBank/DDBJ databases">
        <authorList>
            <person name="Pombert J.-F."/>
            <person name="Haag K.L."/>
            <person name="Ebert D."/>
        </authorList>
    </citation>
    <scope>NUCLEOTIDE SEQUENCE [LARGE SCALE GENOMIC DNA]</scope>
    <source>
        <strain evidence="2">BE-OM-2</strain>
    </source>
</reference>
<dbReference type="GO" id="GO:0000811">
    <property type="term" value="C:GINS complex"/>
    <property type="evidence" value="ECO:0007669"/>
    <property type="project" value="UniProtKB-UniRule"/>
</dbReference>
<dbReference type="InterPro" id="IPR038437">
    <property type="entry name" value="GINS_Psf3_sf"/>
</dbReference>
<dbReference type="Proteomes" id="UP000291404">
    <property type="component" value="Unassembled WGS sequence"/>
</dbReference>
<name>A0A4Q9LB25_9MICR</name>
<comment type="subunit">
    <text evidence="1">Component of the GINS complex.</text>
</comment>
<dbReference type="VEuPathDB" id="MicrosporidiaDB:CWI36_0820p0010"/>
<dbReference type="InterPro" id="IPR010492">
    <property type="entry name" value="GINS_Psf3"/>
</dbReference>
<comment type="subcellular location">
    <subcellularLocation>
        <location evidence="1">Nucleus</location>
    </subcellularLocation>
</comment>
<evidence type="ECO:0000313" key="3">
    <source>
        <dbReference type="Proteomes" id="UP000291404"/>
    </source>
</evidence>
<keyword evidence="3" id="KW-1185">Reference proteome</keyword>
<comment type="similarity">
    <text evidence="1">Belongs to the GINS3/PSF3 family.</text>
</comment>
<organism evidence="2 3">
    <name type="scientific">Hamiltosporidium magnivora</name>
    <dbReference type="NCBI Taxonomy" id="148818"/>
    <lineage>
        <taxon>Eukaryota</taxon>
        <taxon>Fungi</taxon>
        <taxon>Fungi incertae sedis</taxon>
        <taxon>Microsporidia</taxon>
        <taxon>Dubosqiidae</taxon>
        <taxon>Hamiltosporidium</taxon>
    </lineage>
</organism>
<keyword evidence="1" id="KW-0235">DNA replication</keyword>
<dbReference type="EMBL" id="PITI01000820">
    <property type="protein sequence ID" value="TBU04040.1"/>
    <property type="molecule type" value="Genomic_DNA"/>
</dbReference>
<accession>A0A4Q9LB25</accession>
<protein>
    <recommendedName>
        <fullName evidence="1">DNA replication complex GINS protein PSF3</fullName>
    </recommendedName>
</protein>